<dbReference type="Proteomes" id="UP001432046">
    <property type="component" value="Chromosome"/>
</dbReference>
<dbReference type="RefSeq" id="WP_338834978.1">
    <property type="nucleotide sequence ID" value="NZ_CP147711.1"/>
</dbReference>
<sequence length="59" mass="6338">MTRCVPLLTAVPRTYLADWQTFTGDIGRLLLVSRNGGAISPSRQRAARALVAAAAIWAL</sequence>
<evidence type="ECO:0000313" key="1">
    <source>
        <dbReference type="EMBL" id="WXC84527.1"/>
    </source>
</evidence>
<dbReference type="Pfam" id="PF10649">
    <property type="entry name" value="DUF2478"/>
    <property type="match status" value="1"/>
</dbReference>
<protein>
    <submittedName>
        <fullName evidence="1">DUF2478 domain-containing protein</fullName>
    </submittedName>
</protein>
<dbReference type="EMBL" id="CP147711">
    <property type="protein sequence ID" value="WXC84527.1"/>
    <property type="molecule type" value="Genomic_DNA"/>
</dbReference>
<proteinExistence type="predicted"/>
<accession>A0ABZ2PBK0</accession>
<reference evidence="1" key="2">
    <citation type="submission" date="2024-03" db="EMBL/GenBank/DDBJ databases">
        <authorList>
            <person name="Bromfield E.S.P."/>
            <person name="Cloutier S."/>
        </authorList>
    </citation>
    <scope>NUCLEOTIDE SEQUENCE</scope>
    <source>
        <strain evidence="1">5S5</strain>
    </source>
</reference>
<gene>
    <name evidence="1" type="ORF">WDK88_38710</name>
</gene>
<reference evidence="1" key="1">
    <citation type="journal article" date="2021" name="Int. J. Syst. Evol. Microbiol.">
        <title>Bradyrhizobium septentrionale sp. nov. (sv. septentrionale) and Bradyrhizobium quebecense sp. nov. (sv. septentrionale) associated with legumes native to Canada possess rearranged symbiosis genes and numerous insertion sequences.</title>
        <authorList>
            <person name="Bromfield E.S.P."/>
            <person name="Cloutier S."/>
        </authorList>
    </citation>
    <scope>NUCLEOTIDE SEQUENCE</scope>
    <source>
        <strain evidence="1">5S5</strain>
    </source>
</reference>
<organism evidence="1 2">
    <name type="scientific">Bradyrhizobium septentrionale</name>
    <dbReference type="NCBI Taxonomy" id="1404411"/>
    <lineage>
        <taxon>Bacteria</taxon>
        <taxon>Pseudomonadati</taxon>
        <taxon>Pseudomonadota</taxon>
        <taxon>Alphaproteobacteria</taxon>
        <taxon>Hyphomicrobiales</taxon>
        <taxon>Nitrobacteraceae</taxon>
        <taxon>Bradyrhizobium</taxon>
    </lineage>
</organism>
<evidence type="ECO:0000313" key="2">
    <source>
        <dbReference type="Proteomes" id="UP001432046"/>
    </source>
</evidence>
<keyword evidence="2" id="KW-1185">Reference proteome</keyword>
<dbReference type="InterPro" id="IPR018912">
    <property type="entry name" value="DUF2478"/>
</dbReference>
<name>A0ABZ2PBK0_9BRAD</name>